<dbReference type="OMA" id="WHILRQE"/>
<name>R7TR32_CAPTE</name>
<dbReference type="Gene3D" id="3.90.320.10">
    <property type="match status" value="1"/>
</dbReference>
<protein>
    <recommendedName>
        <fullName evidence="1">YqaJ viral recombinase domain-containing protein</fullName>
    </recommendedName>
</protein>
<dbReference type="InterPro" id="IPR011335">
    <property type="entry name" value="Restrct_endonuc-II-like"/>
</dbReference>
<dbReference type="GO" id="GO:0006281">
    <property type="term" value="P:DNA repair"/>
    <property type="evidence" value="ECO:0007669"/>
    <property type="project" value="UniProtKB-ARBA"/>
</dbReference>
<evidence type="ECO:0000313" key="3">
    <source>
        <dbReference type="EnsemblMetazoa" id="CapteP31069"/>
    </source>
</evidence>
<feature type="non-terminal residue" evidence="2">
    <location>
        <position position="106"/>
    </location>
</feature>
<feature type="domain" description="YqaJ viral recombinase" evidence="1">
    <location>
        <begin position="3"/>
        <end position="105"/>
    </location>
</feature>
<evidence type="ECO:0000313" key="2">
    <source>
        <dbReference type="EMBL" id="ELT93951.1"/>
    </source>
</evidence>
<sequence>SSQWRQERQLRLQSSNFGRICKATERTNFDLLAQNLLNPAEFQSKPTDYGRKHEGEARRQFEAECDLVVQESGILIHADHPFLGCSPDGLIGEDELLEIKCPFSAK</sequence>
<dbReference type="InterPro" id="IPR019080">
    <property type="entry name" value="YqaJ_viral_recombinase"/>
</dbReference>
<dbReference type="Proteomes" id="UP000014760">
    <property type="component" value="Unassembled WGS sequence"/>
</dbReference>
<dbReference type="HOGENOM" id="CLU_156974_0_0_1"/>
<dbReference type="EMBL" id="KB309556">
    <property type="protein sequence ID" value="ELT93951.1"/>
    <property type="molecule type" value="Genomic_DNA"/>
</dbReference>
<dbReference type="EMBL" id="AMQN01029444">
    <property type="status" value="NOT_ANNOTATED_CDS"/>
    <property type="molecule type" value="Genomic_DNA"/>
</dbReference>
<reference evidence="2 4" key="2">
    <citation type="journal article" date="2013" name="Nature">
        <title>Insights into bilaterian evolution from three spiralian genomes.</title>
        <authorList>
            <person name="Simakov O."/>
            <person name="Marletaz F."/>
            <person name="Cho S.J."/>
            <person name="Edsinger-Gonzales E."/>
            <person name="Havlak P."/>
            <person name="Hellsten U."/>
            <person name="Kuo D.H."/>
            <person name="Larsson T."/>
            <person name="Lv J."/>
            <person name="Arendt D."/>
            <person name="Savage R."/>
            <person name="Osoegawa K."/>
            <person name="de Jong P."/>
            <person name="Grimwood J."/>
            <person name="Chapman J.A."/>
            <person name="Shapiro H."/>
            <person name="Aerts A."/>
            <person name="Otillar R.P."/>
            <person name="Terry A.Y."/>
            <person name="Boore J.L."/>
            <person name="Grigoriev I.V."/>
            <person name="Lindberg D.R."/>
            <person name="Seaver E.C."/>
            <person name="Weisblat D.A."/>
            <person name="Putnam N.H."/>
            <person name="Rokhsar D.S."/>
        </authorList>
    </citation>
    <scope>NUCLEOTIDE SEQUENCE</scope>
    <source>
        <strain evidence="2 4">I ESC-2004</strain>
    </source>
</reference>
<dbReference type="SUPFAM" id="SSF52980">
    <property type="entry name" value="Restriction endonuclease-like"/>
    <property type="match status" value="1"/>
</dbReference>
<dbReference type="PANTHER" id="PTHR46609:SF8">
    <property type="entry name" value="YQAJ VIRAL RECOMBINASE DOMAIN-CONTAINING PROTEIN"/>
    <property type="match status" value="1"/>
</dbReference>
<dbReference type="InterPro" id="IPR011604">
    <property type="entry name" value="PDDEXK-like_dom_sf"/>
</dbReference>
<dbReference type="OrthoDB" id="6150801at2759"/>
<dbReference type="Pfam" id="PF09588">
    <property type="entry name" value="YqaJ"/>
    <property type="match status" value="1"/>
</dbReference>
<dbReference type="EnsemblMetazoa" id="CapteT31069">
    <property type="protein sequence ID" value="CapteP31069"/>
    <property type="gene ID" value="CapteG31069"/>
</dbReference>
<keyword evidence="4" id="KW-1185">Reference proteome</keyword>
<evidence type="ECO:0000313" key="4">
    <source>
        <dbReference type="Proteomes" id="UP000014760"/>
    </source>
</evidence>
<reference evidence="3" key="3">
    <citation type="submission" date="2015-06" db="UniProtKB">
        <authorList>
            <consortium name="EnsemblMetazoa"/>
        </authorList>
    </citation>
    <scope>IDENTIFICATION</scope>
</reference>
<dbReference type="CDD" id="cd22343">
    <property type="entry name" value="PDDEXK_lambda_exonuclease-like"/>
    <property type="match status" value="1"/>
</dbReference>
<evidence type="ECO:0000259" key="1">
    <source>
        <dbReference type="Pfam" id="PF09588"/>
    </source>
</evidence>
<accession>R7TR32</accession>
<proteinExistence type="predicted"/>
<gene>
    <name evidence="2" type="ORF">CAPTEDRAFT_31069</name>
</gene>
<dbReference type="InterPro" id="IPR051703">
    <property type="entry name" value="NF-kappa-B_Signaling_Reg"/>
</dbReference>
<reference evidence="4" key="1">
    <citation type="submission" date="2012-12" db="EMBL/GenBank/DDBJ databases">
        <authorList>
            <person name="Hellsten U."/>
            <person name="Grimwood J."/>
            <person name="Chapman J.A."/>
            <person name="Shapiro H."/>
            <person name="Aerts A."/>
            <person name="Otillar R.P."/>
            <person name="Terry A.Y."/>
            <person name="Boore J.L."/>
            <person name="Simakov O."/>
            <person name="Marletaz F."/>
            <person name="Cho S.-J."/>
            <person name="Edsinger-Gonzales E."/>
            <person name="Havlak P."/>
            <person name="Kuo D.-H."/>
            <person name="Larsson T."/>
            <person name="Lv J."/>
            <person name="Arendt D."/>
            <person name="Savage R."/>
            <person name="Osoegawa K."/>
            <person name="de Jong P."/>
            <person name="Lindberg D.R."/>
            <person name="Seaver E.C."/>
            <person name="Weisblat D.A."/>
            <person name="Putnam N.H."/>
            <person name="Grigoriev I.V."/>
            <person name="Rokhsar D.S."/>
        </authorList>
    </citation>
    <scope>NUCLEOTIDE SEQUENCE</scope>
    <source>
        <strain evidence="4">I ESC-2004</strain>
    </source>
</reference>
<organism evidence="2">
    <name type="scientific">Capitella teleta</name>
    <name type="common">Polychaete worm</name>
    <dbReference type="NCBI Taxonomy" id="283909"/>
    <lineage>
        <taxon>Eukaryota</taxon>
        <taxon>Metazoa</taxon>
        <taxon>Spiralia</taxon>
        <taxon>Lophotrochozoa</taxon>
        <taxon>Annelida</taxon>
        <taxon>Polychaeta</taxon>
        <taxon>Sedentaria</taxon>
        <taxon>Scolecida</taxon>
        <taxon>Capitellidae</taxon>
        <taxon>Capitella</taxon>
    </lineage>
</organism>
<dbReference type="PANTHER" id="PTHR46609">
    <property type="entry name" value="EXONUCLEASE, PHAGE-TYPE/RECB, C-TERMINAL DOMAIN-CONTAINING PROTEIN"/>
    <property type="match status" value="1"/>
</dbReference>
<feature type="non-terminal residue" evidence="2">
    <location>
        <position position="1"/>
    </location>
</feature>
<dbReference type="AlphaFoldDB" id="R7TR32"/>